<feature type="transmembrane region" description="Helical" evidence="1">
    <location>
        <begin position="39"/>
        <end position="57"/>
    </location>
</feature>
<dbReference type="EMBL" id="JBHLUH010000063">
    <property type="protein sequence ID" value="MFC0531967.1"/>
    <property type="molecule type" value="Genomic_DNA"/>
</dbReference>
<organism evidence="2 3">
    <name type="scientific">Phytohabitans kaempferiae</name>
    <dbReference type="NCBI Taxonomy" id="1620943"/>
    <lineage>
        <taxon>Bacteria</taxon>
        <taxon>Bacillati</taxon>
        <taxon>Actinomycetota</taxon>
        <taxon>Actinomycetes</taxon>
        <taxon>Micromonosporales</taxon>
        <taxon>Micromonosporaceae</taxon>
    </lineage>
</organism>
<keyword evidence="3" id="KW-1185">Reference proteome</keyword>
<dbReference type="RefSeq" id="WP_377257454.1">
    <property type="nucleotide sequence ID" value="NZ_JBHLUH010000063.1"/>
</dbReference>
<evidence type="ECO:0000256" key="1">
    <source>
        <dbReference type="SAM" id="Phobius"/>
    </source>
</evidence>
<gene>
    <name evidence="2" type="ORF">ACFFIA_30385</name>
</gene>
<sequence>MLATVVLFAVINYMLKAAGPVLVIPDSIPSPARAVVDALPPALLAGMLVSSVVGYRGSAVDPSVLAGLAVVAAVWALRGGQFVTVLAGLAATVLWRLVF</sequence>
<reference evidence="2 3" key="1">
    <citation type="submission" date="2024-09" db="EMBL/GenBank/DDBJ databases">
        <authorList>
            <person name="Sun Q."/>
            <person name="Mori K."/>
        </authorList>
    </citation>
    <scope>NUCLEOTIDE SEQUENCE [LARGE SCALE GENOMIC DNA]</scope>
    <source>
        <strain evidence="2 3">TBRC 3947</strain>
    </source>
</reference>
<dbReference type="Proteomes" id="UP001589867">
    <property type="component" value="Unassembled WGS sequence"/>
</dbReference>
<protein>
    <submittedName>
        <fullName evidence="2">AzlD domain-containing protein</fullName>
    </submittedName>
</protein>
<comment type="caution">
    <text evidence="2">The sequence shown here is derived from an EMBL/GenBank/DDBJ whole genome shotgun (WGS) entry which is preliminary data.</text>
</comment>
<keyword evidence="1" id="KW-0472">Membrane</keyword>
<evidence type="ECO:0000313" key="2">
    <source>
        <dbReference type="EMBL" id="MFC0531967.1"/>
    </source>
</evidence>
<keyword evidence="1" id="KW-0812">Transmembrane</keyword>
<keyword evidence="1" id="KW-1133">Transmembrane helix</keyword>
<feature type="transmembrane region" description="Helical" evidence="1">
    <location>
        <begin position="64"/>
        <end position="95"/>
    </location>
</feature>
<name>A0ABV6MB94_9ACTN</name>
<accession>A0ABV6MB94</accession>
<dbReference type="InterPro" id="IPR008407">
    <property type="entry name" value="Brnchd-chn_aa_trnsp_AzlD"/>
</dbReference>
<evidence type="ECO:0000313" key="3">
    <source>
        <dbReference type="Proteomes" id="UP001589867"/>
    </source>
</evidence>
<dbReference type="Pfam" id="PF05437">
    <property type="entry name" value="AzlD"/>
    <property type="match status" value="1"/>
</dbReference>
<proteinExistence type="predicted"/>